<name>A0A6C0I2V3_9ZZZZ</name>
<protein>
    <submittedName>
        <fullName evidence="2">Uncharacterized protein</fullName>
    </submittedName>
</protein>
<organism evidence="2">
    <name type="scientific">viral metagenome</name>
    <dbReference type="NCBI Taxonomy" id="1070528"/>
    <lineage>
        <taxon>unclassified sequences</taxon>
        <taxon>metagenomes</taxon>
        <taxon>organismal metagenomes</taxon>
    </lineage>
</organism>
<accession>A0A6C0I2V3</accession>
<dbReference type="AlphaFoldDB" id="A0A6C0I2V3"/>
<dbReference type="EMBL" id="MN740069">
    <property type="protein sequence ID" value="QHT86473.1"/>
    <property type="molecule type" value="Genomic_DNA"/>
</dbReference>
<feature type="transmembrane region" description="Helical" evidence="1">
    <location>
        <begin position="222"/>
        <end position="245"/>
    </location>
</feature>
<proteinExistence type="predicted"/>
<sequence>MLIFILLIILLILLAILISINIKGRLYKEVNNIYGGAQLFSSSISHIHIHSGRRSITYTNAYIQSKLIPKELDNNSSNAFFVLEKLSSDNINFWTAHATKNKDSFSNAERDPIIIKTRDTQLSDTDTYIIPEYEYVDSFINSLILFNKMRLPEYLEEEKYDIFIGYITNKNPFNENIDSESIEICVSIMAKDTIPIISLIGYFKSYSYYRLSYYITHSHKNIYLYLTMFSVSILKLLYPSILYIVTKMPKYIHLILVNNRFRSDNESYDMYIGSIYDRNKIMQLLESTNNQQLIESETNTFHPSYKKDGTEQISITIDDSSTIWKLADIEINCPPWFLFKHTKNISHPQLANDYDNNNISVYPTIIIDINFLKKLWDGLLTKIEPFRLYGREGYIQMQLLEREYSPREYSEVQFVFEKLGDHNYEFWKKYSKANIEPASTVVHPISRQYININDAVPAFNEGIVLYDKMAKHKLECRRLRIAPSDNIYDIWIAYIYHKNILDSSRLDSNDIEISFLVAAKEGIPVTSHMGIFKNIKCFDIQGYGARRWKLISHKGVSIPLHIFAMASSRLAYPDAQFMITRPVSIMTSILLHKIPEDHIWVGTTIDRYRTLTYIKEELLKNKTEFIPKITKDIIVSEIMHKIKEEIKKREKNIPYDKKYTDIDKEILIDLIYRQTIIEELEFLYTDKEQLNADIFSQYYSKLGLRLDANQYLYKPPIDNLQSDIAPIDDIDINWKLTKKDGTIIEFKCPGWYLTDSNTIGEMYFSHINLNNNYLNLFDGDKLLNVIVDIDLAVDESEIPLLDYI</sequence>
<keyword evidence="1" id="KW-0812">Transmembrane</keyword>
<evidence type="ECO:0000313" key="2">
    <source>
        <dbReference type="EMBL" id="QHT86473.1"/>
    </source>
</evidence>
<keyword evidence="1" id="KW-1133">Transmembrane helix</keyword>
<keyword evidence="1" id="KW-0472">Membrane</keyword>
<evidence type="ECO:0000256" key="1">
    <source>
        <dbReference type="SAM" id="Phobius"/>
    </source>
</evidence>
<reference evidence="2" key="1">
    <citation type="journal article" date="2020" name="Nature">
        <title>Giant virus diversity and host interactions through global metagenomics.</title>
        <authorList>
            <person name="Schulz F."/>
            <person name="Roux S."/>
            <person name="Paez-Espino D."/>
            <person name="Jungbluth S."/>
            <person name="Walsh D.A."/>
            <person name="Denef V.J."/>
            <person name="McMahon K.D."/>
            <person name="Konstantinidis K.T."/>
            <person name="Eloe-Fadrosh E.A."/>
            <person name="Kyrpides N.C."/>
            <person name="Woyke T."/>
        </authorList>
    </citation>
    <scope>NUCLEOTIDE SEQUENCE</scope>
    <source>
        <strain evidence="2">GVMAG-M-3300023184-186</strain>
    </source>
</reference>